<proteinExistence type="predicted"/>
<reference evidence="1" key="1">
    <citation type="submission" date="2014-09" db="EMBL/GenBank/DDBJ databases">
        <authorList>
            <person name="Magalhaes I.L.F."/>
            <person name="Oliveira U."/>
            <person name="Santos F.R."/>
            <person name="Vidigal T.H.D.A."/>
            <person name="Brescovit A.D."/>
            <person name="Santos A.J."/>
        </authorList>
    </citation>
    <scope>NUCLEOTIDE SEQUENCE</scope>
    <source>
        <tissue evidence="1">Shoot tissue taken approximately 20 cm above the soil surface</tissue>
    </source>
</reference>
<name>A0A0A9B925_ARUDO</name>
<evidence type="ECO:0000313" key="1">
    <source>
        <dbReference type="EMBL" id="JAD57720.1"/>
    </source>
</evidence>
<dbReference type="AlphaFoldDB" id="A0A0A9B925"/>
<sequence length="112" mass="12588">MPACTTMVVLGCTQHVGTNEVELFDSFYFISFWQSSPSIIWDRSALIKRREAAIHIDHIKPLATPIFTRLAENVVQVHGFVTVPHLDVSTTDWVHGNVGVVGYSFQDEDITE</sequence>
<dbReference type="EMBL" id="GBRH01240175">
    <property type="protein sequence ID" value="JAD57720.1"/>
    <property type="molecule type" value="Transcribed_RNA"/>
</dbReference>
<accession>A0A0A9B925</accession>
<organism evidence="1">
    <name type="scientific">Arundo donax</name>
    <name type="common">Giant reed</name>
    <name type="synonym">Donax arundinaceus</name>
    <dbReference type="NCBI Taxonomy" id="35708"/>
    <lineage>
        <taxon>Eukaryota</taxon>
        <taxon>Viridiplantae</taxon>
        <taxon>Streptophyta</taxon>
        <taxon>Embryophyta</taxon>
        <taxon>Tracheophyta</taxon>
        <taxon>Spermatophyta</taxon>
        <taxon>Magnoliopsida</taxon>
        <taxon>Liliopsida</taxon>
        <taxon>Poales</taxon>
        <taxon>Poaceae</taxon>
        <taxon>PACMAD clade</taxon>
        <taxon>Arundinoideae</taxon>
        <taxon>Arundineae</taxon>
        <taxon>Arundo</taxon>
    </lineage>
</organism>
<protein>
    <submittedName>
        <fullName evidence="1">Uncharacterized protein</fullName>
    </submittedName>
</protein>
<reference evidence="1" key="2">
    <citation type="journal article" date="2015" name="Data Brief">
        <title>Shoot transcriptome of the giant reed, Arundo donax.</title>
        <authorList>
            <person name="Barrero R.A."/>
            <person name="Guerrero F.D."/>
            <person name="Moolhuijzen P."/>
            <person name="Goolsby J.A."/>
            <person name="Tidwell J."/>
            <person name="Bellgard S.E."/>
            <person name="Bellgard M.I."/>
        </authorList>
    </citation>
    <scope>NUCLEOTIDE SEQUENCE</scope>
    <source>
        <tissue evidence="1">Shoot tissue taken approximately 20 cm above the soil surface</tissue>
    </source>
</reference>